<evidence type="ECO:0000313" key="3">
    <source>
        <dbReference type="Proteomes" id="UP000248330"/>
    </source>
</evidence>
<dbReference type="EMBL" id="QICN01000005">
    <property type="protein sequence ID" value="PXV67876.1"/>
    <property type="molecule type" value="Genomic_DNA"/>
</dbReference>
<organism evidence="2 3">
    <name type="scientific">Sinimarinibacterium flocculans</name>
    <dbReference type="NCBI Taxonomy" id="985250"/>
    <lineage>
        <taxon>Bacteria</taxon>
        <taxon>Pseudomonadati</taxon>
        <taxon>Pseudomonadota</taxon>
        <taxon>Gammaproteobacteria</taxon>
        <taxon>Nevskiales</taxon>
        <taxon>Nevskiaceae</taxon>
        <taxon>Sinimarinibacterium</taxon>
    </lineage>
</organism>
<name>A0A318EHE4_9GAMM</name>
<comment type="caution">
    <text evidence="2">The sequence shown here is derived from an EMBL/GenBank/DDBJ whole genome shotgun (WGS) entry which is preliminary data.</text>
</comment>
<protein>
    <submittedName>
        <fullName evidence="2">RepA protein</fullName>
    </submittedName>
</protein>
<proteinExistence type="predicted"/>
<dbReference type="AlphaFoldDB" id="A0A318EHE4"/>
<evidence type="ECO:0000256" key="1">
    <source>
        <dbReference type="SAM" id="MobiDB-lite"/>
    </source>
</evidence>
<dbReference type="InterPro" id="IPR006881">
    <property type="entry name" value="RepA_C"/>
</dbReference>
<accession>A0A318EHE4</accession>
<feature type="compositionally biased region" description="Polar residues" evidence="1">
    <location>
        <begin position="312"/>
        <end position="334"/>
    </location>
</feature>
<feature type="compositionally biased region" description="Basic and acidic residues" evidence="1">
    <location>
        <begin position="340"/>
        <end position="363"/>
    </location>
</feature>
<dbReference type="RefSeq" id="WP_366515931.1">
    <property type="nucleotide sequence ID" value="NZ_CAWNXA010000005.1"/>
</dbReference>
<sequence length="388" mass="42754">MLTCAERRIIAAAEAIALDAPADDDLTFLDGLLCTVGLPRSRVDGDCFERTSGRGSLRVEAGRVWTGTSWKQQIVPYGPLPRLMLAWICTQAVRHRQPEIWIGDSAAGFLRLLGKTPNGGQKTRGAYAALRRQASALAVCRLQFGWSHGRSVTTSNLQPVTRFDAWIGNDEGQRALWAPTLVLSDEFLRRLLDHATPLDLRALKALSSSALAMDCYTWLSSRLHRLRGPTLVPWSALHKQFGTECSGAHARKNLKKELRRALTRALAVYPAAQVDTVCGGLRLLPSRPPVSHRTLISVENPLSHGSYPRDISTPSFATSPPRNTDSGRDISTPQKPIAVTDRERADSGRVVAVDKHRAHDRFACETPARSQQQKTGYGPRLEVSDEYP</sequence>
<dbReference type="Proteomes" id="UP000248330">
    <property type="component" value="Unassembled WGS sequence"/>
</dbReference>
<feature type="region of interest" description="Disordered" evidence="1">
    <location>
        <begin position="301"/>
        <end position="388"/>
    </location>
</feature>
<reference evidence="2 3" key="1">
    <citation type="submission" date="2018-04" db="EMBL/GenBank/DDBJ databases">
        <title>Genomic Encyclopedia of Type Strains, Phase IV (KMG-IV): sequencing the most valuable type-strain genomes for metagenomic binning, comparative biology and taxonomic classification.</title>
        <authorList>
            <person name="Goeker M."/>
        </authorList>
    </citation>
    <scope>NUCLEOTIDE SEQUENCE [LARGE SCALE GENOMIC DNA]</scope>
    <source>
        <strain evidence="2 3">DSM 104150</strain>
    </source>
</reference>
<gene>
    <name evidence="2" type="ORF">C8D93_105234</name>
</gene>
<evidence type="ECO:0000313" key="2">
    <source>
        <dbReference type="EMBL" id="PXV67876.1"/>
    </source>
</evidence>
<keyword evidence="3" id="KW-1185">Reference proteome</keyword>
<dbReference type="Pfam" id="PF04796">
    <property type="entry name" value="RepA_C"/>
    <property type="match status" value="1"/>
</dbReference>